<proteinExistence type="predicted"/>
<reference evidence="3" key="1">
    <citation type="journal article" date="2019" name="Int. J. Syst. Evol. Microbiol.">
        <title>The Global Catalogue of Microorganisms (GCM) 10K type strain sequencing project: providing services to taxonomists for standard genome sequencing and annotation.</title>
        <authorList>
            <consortium name="The Broad Institute Genomics Platform"/>
            <consortium name="The Broad Institute Genome Sequencing Center for Infectious Disease"/>
            <person name="Wu L."/>
            <person name="Ma J."/>
        </authorList>
    </citation>
    <scope>NUCLEOTIDE SEQUENCE [LARGE SCALE GENOMIC DNA]</scope>
    <source>
        <strain evidence="3">CGMCC 1.12606</strain>
    </source>
</reference>
<name>A0ABQ1R1S6_9FLAO</name>
<evidence type="ECO:0000313" key="3">
    <source>
        <dbReference type="Proteomes" id="UP000625780"/>
    </source>
</evidence>
<keyword evidence="3" id="KW-1185">Reference proteome</keyword>
<dbReference type="PROSITE" id="PS51257">
    <property type="entry name" value="PROKAR_LIPOPROTEIN"/>
    <property type="match status" value="1"/>
</dbReference>
<organism evidence="2 3">
    <name type="scientific">Muriicola marianensis</name>
    <dbReference type="NCBI Taxonomy" id="1324801"/>
    <lineage>
        <taxon>Bacteria</taxon>
        <taxon>Pseudomonadati</taxon>
        <taxon>Bacteroidota</taxon>
        <taxon>Flavobacteriia</taxon>
        <taxon>Flavobacteriales</taxon>
        <taxon>Flavobacteriaceae</taxon>
        <taxon>Muriicola</taxon>
    </lineage>
</organism>
<gene>
    <name evidence="2" type="ORF">GCM10011361_22060</name>
</gene>
<evidence type="ECO:0000256" key="1">
    <source>
        <dbReference type="SAM" id="SignalP"/>
    </source>
</evidence>
<comment type="caution">
    <text evidence="2">The sequence shown here is derived from an EMBL/GenBank/DDBJ whole genome shotgun (WGS) entry which is preliminary data.</text>
</comment>
<evidence type="ECO:0000313" key="2">
    <source>
        <dbReference type="EMBL" id="GGD55113.1"/>
    </source>
</evidence>
<accession>A0ABQ1R1S6</accession>
<dbReference type="Proteomes" id="UP000625780">
    <property type="component" value="Unassembled WGS sequence"/>
</dbReference>
<feature type="signal peptide" evidence="1">
    <location>
        <begin position="1"/>
        <end position="22"/>
    </location>
</feature>
<protein>
    <submittedName>
        <fullName evidence="2">Uncharacterized protein</fullName>
    </submittedName>
</protein>
<sequence>MKKIQYLLLFLFLSITSSCVEEQNFDQFNDLDIIPTVEASILYVESPESVINGAPGAVWYIQTFNFDAFSEQFFADNVLDGVITYELENTTSKPLEILFEYLDDAGNVLDTEFFSLDPAPTAVLRRETAYGTPTGRSLDIIRNTSQVRVNARNLGDNNSVSSLPDPMIIFRSSGKFRLRLK</sequence>
<feature type="chain" id="PRO_5046179917" evidence="1">
    <location>
        <begin position="23"/>
        <end position="181"/>
    </location>
</feature>
<dbReference type="EMBL" id="BMFH01000002">
    <property type="protein sequence ID" value="GGD55113.1"/>
    <property type="molecule type" value="Genomic_DNA"/>
</dbReference>
<dbReference type="RefSeq" id="WP_188370838.1">
    <property type="nucleotide sequence ID" value="NZ_BMFH01000002.1"/>
</dbReference>
<keyword evidence="1" id="KW-0732">Signal</keyword>